<dbReference type="KEGG" id="sgn:SGRA_1579"/>
<dbReference type="Pfam" id="PF00551">
    <property type="entry name" value="Formyl_trans_N"/>
    <property type="match status" value="1"/>
</dbReference>
<dbReference type="AlphaFoldDB" id="H6L9V1"/>
<evidence type="ECO:0000313" key="7">
    <source>
        <dbReference type="Proteomes" id="UP000007519"/>
    </source>
</evidence>
<evidence type="ECO:0000313" key="6">
    <source>
        <dbReference type="EMBL" id="AFC24314.1"/>
    </source>
</evidence>
<evidence type="ECO:0000256" key="4">
    <source>
        <dbReference type="ARBA" id="ARBA00022755"/>
    </source>
</evidence>
<evidence type="ECO:0000256" key="3">
    <source>
        <dbReference type="ARBA" id="ARBA00022679"/>
    </source>
</evidence>
<dbReference type="RefSeq" id="WP_015691950.1">
    <property type="nucleotide sequence ID" value="NC_016940.1"/>
</dbReference>
<dbReference type="PANTHER" id="PTHR43369">
    <property type="entry name" value="PHOSPHORIBOSYLGLYCINAMIDE FORMYLTRANSFERASE"/>
    <property type="match status" value="1"/>
</dbReference>
<dbReference type="GO" id="GO:0004644">
    <property type="term" value="F:phosphoribosylglycinamide formyltransferase activity"/>
    <property type="evidence" value="ECO:0007669"/>
    <property type="project" value="UniProtKB-EC"/>
</dbReference>
<evidence type="ECO:0000259" key="5">
    <source>
        <dbReference type="Pfam" id="PF00551"/>
    </source>
</evidence>
<keyword evidence="7" id="KW-1185">Reference proteome</keyword>
<dbReference type="InterPro" id="IPR002376">
    <property type="entry name" value="Formyl_transf_N"/>
</dbReference>
<dbReference type="SUPFAM" id="SSF53328">
    <property type="entry name" value="Formyltransferase"/>
    <property type="match status" value="1"/>
</dbReference>
<name>H6L9V1_SAPGL</name>
<sequence>MKTRRYVFLVSGGGGNLRLLAKFLAFGLLDGELVGVLADRPCPALSWAQEKGIFAQQMSYRQSQPEELRRYLAQLQADLIITNIHKIIDAQTLAQFSEAHWLNLHYSILPAFAGLIGLAPLEAAQKQRLPFFGATAHLVEEQLDAGPILAQGIFATAWQKKTKKAHIEQTFRAGGLALWAALAQLEGQELAEQPAAIQWENGQRICLHPSPKIPEQLQQETFWQNI</sequence>
<evidence type="ECO:0000256" key="1">
    <source>
        <dbReference type="ARBA" id="ARBA00005054"/>
    </source>
</evidence>
<feature type="domain" description="Formyl transferase N-terminal" evidence="5">
    <location>
        <begin position="5"/>
        <end position="152"/>
    </location>
</feature>
<dbReference type="Gene3D" id="3.40.50.170">
    <property type="entry name" value="Formyl transferase, N-terminal domain"/>
    <property type="match status" value="1"/>
</dbReference>
<comment type="pathway">
    <text evidence="1">Purine metabolism; IMP biosynthesis via de novo pathway; N(2)-formyl-N(1)-(5-phospho-D-ribosyl)glycinamide from N(1)-(5-phospho-D-ribosyl)glycinamide (10-formyl THF route): step 1/1.</text>
</comment>
<dbReference type="STRING" id="984262.SGRA_1579"/>
<dbReference type="PANTHER" id="PTHR43369:SF2">
    <property type="entry name" value="PHOSPHORIBOSYLGLYCINAMIDE FORMYLTRANSFERASE"/>
    <property type="match status" value="1"/>
</dbReference>
<dbReference type="InterPro" id="IPR036477">
    <property type="entry name" value="Formyl_transf_N_sf"/>
</dbReference>
<keyword evidence="4" id="KW-0658">Purine biosynthesis</keyword>
<dbReference type="GO" id="GO:0005737">
    <property type="term" value="C:cytoplasm"/>
    <property type="evidence" value="ECO:0007669"/>
    <property type="project" value="TreeGrafter"/>
</dbReference>
<dbReference type="Proteomes" id="UP000007519">
    <property type="component" value="Chromosome"/>
</dbReference>
<gene>
    <name evidence="6" type="ordered locus">SGRA_1579</name>
</gene>
<dbReference type="OrthoDB" id="9806170at2"/>
<dbReference type="eggNOG" id="COG0299">
    <property type="taxonomic scope" value="Bacteria"/>
</dbReference>
<dbReference type="EC" id="2.1.2.2" evidence="2"/>
<dbReference type="HOGENOM" id="CLU_1224040_0_0_10"/>
<dbReference type="EMBL" id="CP002831">
    <property type="protein sequence ID" value="AFC24314.1"/>
    <property type="molecule type" value="Genomic_DNA"/>
</dbReference>
<accession>H6L9V1</accession>
<organism evidence="6 7">
    <name type="scientific">Saprospira grandis (strain Lewin)</name>
    <dbReference type="NCBI Taxonomy" id="984262"/>
    <lineage>
        <taxon>Bacteria</taxon>
        <taxon>Pseudomonadati</taxon>
        <taxon>Bacteroidota</taxon>
        <taxon>Saprospiria</taxon>
        <taxon>Saprospirales</taxon>
        <taxon>Saprospiraceae</taxon>
        <taxon>Saprospira</taxon>
    </lineage>
</organism>
<proteinExistence type="predicted"/>
<protein>
    <recommendedName>
        <fullName evidence="2">phosphoribosylglycinamide formyltransferase 1</fullName>
        <ecNumber evidence="2">2.1.2.2</ecNumber>
    </recommendedName>
</protein>
<evidence type="ECO:0000256" key="2">
    <source>
        <dbReference type="ARBA" id="ARBA00012254"/>
    </source>
</evidence>
<keyword evidence="3 6" id="KW-0808">Transferase</keyword>
<dbReference type="GO" id="GO:0006189">
    <property type="term" value="P:'de novo' IMP biosynthetic process"/>
    <property type="evidence" value="ECO:0007669"/>
    <property type="project" value="TreeGrafter"/>
</dbReference>
<reference evidence="6 7" key="1">
    <citation type="journal article" date="2012" name="Stand. Genomic Sci.">
        <title>Complete genome sequencing and analysis of Saprospira grandis str. Lewin, a predatory marine bacterium.</title>
        <authorList>
            <person name="Saw J.H."/>
            <person name="Yuryev A."/>
            <person name="Kanbe M."/>
            <person name="Hou S."/>
            <person name="Young A.G."/>
            <person name="Aizawa S."/>
            <person name="Alam M."/>
        </authorList>
    </citation>
    <scope>NUCLEOTIDE SEQUENCE [LARGE SCALE GENOMIC DNA]</scope>
    <source>
        <strain evidence="6 7">Lewin</strain>
    </source>
</reference>